<dbReference type="PROSITE" id="PS51186">
    <property type="entry name" value="GNAT"/>
    <property type="match status" value="1"/>
</dbReference>
<keyword evidence="2" id="KW-0238">DNA-binding</keyword>
<evidence type="ECO:0000256" key="1">
    <source>
        <dbReference type="ARBA" id="ARBA00023015"/>
    </source>
</evidence>
<feature type="domain" description="HTH araC/xylS-type" evidence="4">
    <location>
        <begin position="9"/>
        <end position="107"/>
    </location>
</feature>
<feature type="domain" description="N-acetyltransferase" evidence="5">
    <location>
        <begin position="137"/>
        <end position="281"/>
    </location>
</feature>
<dbReference type="InterPro" id="IPR050959">
    <property type="entry name" value="MarA-like"/>
</dbReference>
<sequence>MNGNLENIVTVIRYIEEHLTEKMNLDLIAGAVGYSKYHLHRMFLSTVGLSIHDYVKRRQLTEAAKLLVFSDKPILEISLLAGYESQQAFTNIFRQMYKKSPNEYRMEEEFYPLQLRFELEKYMEQVFSWDNRNDMKEKICFAKEEDIPLWMDLVCLIVDGYPHLDEKEYRKVLRDCIQEKRALILKRDGLAAAVMILNYDTGCIDFFGVHPLFRKNGIAKLFLDKVMNELLPDTEISITTFREGDKADTGYRKAYQALGFAEAELLVEFGYPTQRMVLTPDQQMVPAPTGGQTDE</sequence>
<protein>
    <submittedName>
        <fullName evidence="6">GNAT family N-acetyltransferase</fullName>
        <ecNumber evidence="6">2.3.1.-</ecNumber>
    </submittedName>
</protein>
<dbReference type="InterPro" id="IPR018062">
    <property type="entry name" value="HTH_AraC-typ_CS"/>
</dbReference>
<dbReference type="Proteomes" id="UP000723714">
    <property type="component" value="Unassembled WGS sequence"/>
</dbReference>
<evidence type="ECO:0000313" key="7">
    <source>
        <dbReference type="Proteomes" id="UP000723714"/>
    </source>
</evidence>
<dbReference type="Pfam" id="PF12833">
    <property type="entry name" value="HTH_18"/>
    <property type="match status" value="1"/>
</dbReference>
<dbReference type="CDD" id="cd04301">
    <property type="entry name" value="NAT_SF"/>
    <property type="match status" value="1"/>
</dbReference>
<evidence type="ECO:0000259" key="5">
    <source>
        <dbReference type="PROSITE" id="PS51186"/>
    </source>
</evidence>
<dbReference type="InterPro" id="IPR018060">
    <property type="entry name" value="HTH_AraC"/>
</dbReference>
<keyword evidence="1" id="KW-0805">Transcription regulation</keyword>
<proteinExistence type="predicted"/>
<evidence type="ECO:0000313" key="6">
    <source>
        <dbReference type="EMBL" id="MBU3876410.1"/>
    </source>
</evidence>
<evidence type="ECO:0000256" key="3">
    <source>
        <dbReference type="ARBA" id="ARBA00023163"/>
    </source>
</evidence>
<dbReference type="Pfam" id="PF00583">
    <property type="entry name" value="Acetyltransf_1"/>
    <property type="match status" value="1"/>
</dbReference>
<evidence type="ECO:0000256" key="2">
    <source>
        <dbReference type="ARBA" id="ARBA00023125"/>
    </source>
</evidence>
<comment type="caution">
    <text evidence="6">The sequence shown here is derived from an EMBL/GenBank/DDBJ whole genome shotgun (WGS) entry which is preliminary data.</text>
</comment>
<dbReference type="PANTHER" id="PTHR47504:SF5">
    <property type="entry name" value="RIGHT ORIGIN-BINDING PROTEIN"/>
    <property type="match status" value="1"/>
</dbReference>
<keyword evidence="6" id="KW-0808">Transferase</keyword>
<keyword evidence="3" id="KW-0804">Transcription</keyword>
<dbReference type="InterPro" id="IPR000182">
    <property type="entry name" value="GNAT_dom"/>
</dbReference>
<accession>A0ABS6D484</accession>
<dbReference type="PROSITE" id="PS01124">
    <property type="entry name" value="HTH_ARAC_FAMILY_2"/>
    <property type="match status" value="1"/>
</dbReference>
<reference evidence="6 7" key="1">
    <citation type="submission" date="2021-06" db="EMBL/GenBank/DDBJ databases">
        <title>Faecalicatena sp. nov. isolated from porcine feces.</title>
        <authorList>
            <person name="Oh B.S."/>
            <person name="Lee J.H."/>
        </authorList>
    </citation>
    <scope>NUCLEOTIDE SEQUENCE [LARGE SCALE GENOMIC DNA]</scope>
    <source>
        <strain evidence="6 7">AGMB00832</strain>
    </source>
</reference>
<dbReference type="GO" id="GO:0016746">
    <property type="term" value="F:acyltransferase activity"/>
    <property type="evidence" value="ECO:0007669"/>
    <property type="project" value="UniProtKB-KW"/>
</dbReference>
<gene>
    <name evidence="6" type="ORF">HGO97_011365</name>
</gene>
<dbReference type="SMART" id="SM00342">
    <property type="entry name" value="HTH_ARAC"/>
    <property type="match status" value="1"/>
</dbReference>
<keyword evidence="6" id="KW-0012">Acyltransferase</keyword>
<name>A0ABS6D484_9FIRM</name>
<dbReference type="EC" id="2.3.1.-" evidence="6"/>
<evidence type="ECO:0000259" key="4">
    <source>
        <dbReference type="PROSITE" id="PS01124"/>
    </source>
</evidence>
<organism evidence="6 7">
    <name type="scientific">Faecalicatena faecalis</name>
    <dbReference type="NCBI Taxonomy" id="2726362"/>
    <lineage>
        <taxon>Bacteria</taxon>
        <taxon>Bacillati</taxon>
        <taxon>Bacillota</taxon>
        <taxon>Clostridia</taxon>
        <taxon>Lachnospirales</taxon>
        <taxon>Lachnospiraceae</taxon>
        <taxon>Faecalicatena</taxon>
    </lineage>
</organism>
<dbReference type="EMBL" id="JABACJ020000009">
    <property type="protein sequence ID" value="MBU3876410.1"/>
    <property type="molecule type" value="Genomic_DNA"/>
</dbReference>
<dbReference type="PANTHER" id="PTHR47504">
    <property type="entry name" value="RIGHT ORIGIN-BINDING PROTEIN"/>
    <property type="match status" value="1"/>
</dbReference>
<dbReference type="RefSeq" id="WP_216241723.1">
    <property type="nucleotide sequence ID" value="NZ_JABACJ020000009.1"/>
</dbReference>
<dbReference type="PROSITE" id="PS00041">
    <property type="entry name" value="HTH_ARAC_FAMILY_1"/>
    <property type="match status" value="1"/>
</dbReference>
<keyword evidence="7" id="KW-1185">Reference proteome</keyword>